<dbReference type="InterPro" id="IPR003307">
    <property type="entry name" value="W2_domain"/>
</dbReference>
<keyword evidence="3" id="KW-0678">Repressor</keyword>
<dbReference type="VEuPathDB" id="VectorBase:AMIN007434"/>
<feature type="compositionally biased region" description="Low complexity" evidence="14">
    <location>
        <begin position="446"/>
        <end position="459"/>
    </location>
</feature>
<evidence type="ECO:0000256" key="4">
    <source>
        <dbReference type="ARBA" id="ARBA00022499"/>
    </source>
</evidence>
<keyword evidence="5" id="KW-0396">Initiation factor</keyword>
<protein>
    <recommendedName>
        <fullName evidence="12">Eukaryotic translation initiation factor 4 gamma 2</fullName>
    </recommendedName>
</protein>
<evidence type="ECO:0000256" key="1">
    <source>
        <dbReference type="ARBA" id="ARBA00005775"/>
    </source>
</evidence>
<feature type="region of interest" description="Disordered" evidence="14">
    <location>
        <begin position="691"/>
        <end position="716"/>
    </location>
</feature>
<evidence type="ECO:0000256" key="6">
    <source>
        <dbReference type="ARBA" id="ARBA00022553"/>
    </source>
</evidence>
<comment type="similarity">
    <text evidence="1">Belongs to the eukaryotic initiation factor 4G family.</text>
</comment>
<feature type="compositionally biased region" description="Gly residues" evidence="14">
    <location>
        <begin position="309"/>
        <end position="322"/>
    </location>
</feature>
<evidence type="ECO:0000256" key="14">
    <source>
        <dbReference type="SAM" id="MobiDB-lite"/>
    </source>
</evidence>
<proteinExistence type="inferred from homology"/>
<feature type="compositionally biased region" description="Low complexity" evidence="14">
    <location>
        <begin position="426"/>
        <end position="438"/>
    </location>
</feature>
<sequence length="1173" mass="132125">MYAQLCKRIQKELENDIDKTKSSGFLQILLNVCRDKFENRVEYSEKIINSVSTLTDDLEEKKNVAKQKILGNVKFIGELYKLGMLREMHLHEMLRSLFINKKFNSSTEKNCEDMECLAQLIRTCGKNLDTELGKQLMDQYFERLEKYSQSQSMFPPRIRFLLRDLIELRKNNWTPRKVALVEGPAPIQELNHDDDVLPPGLNHLRNRDRDYRNNDRSEQRDWIGKLSFNLHNLNDGINLLSVSSPSPLFPSSYNQSSNGYGGNRDHRDNGGGGGAGGGNYRMHNNRNNQNNYGNNNMRYNKHNNHHHQGGTGGSMRDGGGNGSHASAYGGNSGMMINKDLAPRFKRNLMTPPQNPVEELQMRPTPNSLLFKANMNIKPQMPMSSSMGGGNSGNMKPNFNGPPLNEFASPLTTRTLLSEQRNAGQINSSAFSGGNNNSMGGNGNFGESGNSASSTSSNINPRGGGMQSDSGVNMAAGRNSGGSQQSSNQNTPSNMMNQRHQHMSQGMNPRSMNPASDGSHMHLNKHHSDLNQHHHHYQPNKQGPHVQVPEHHGGRDMNGDNRMNNSHYEAPHRQHNNEPINLGLPNTATIGTGNNNVSLLNGSKLIQKDQVVKQTSADKAEKKKKEKGLSKEYHMKRIATFVDDVLLENIKQQIEEEEQKANEGEAKDEKKGNEPNCGATVTEVVVEVVDNKEEKVETSSTPPPTDEAIETETPTPAVEETPLIENVECIEQKLTEQDDLVEKVKKLDDDENRAVDLLRGDEKLDVGSETQKDENDVTTLETQQLEQQQESTTEIGGISDEVKTPEETKDSSPLVAASPEPSDVLDEKQVLKKSSLMEELVNAFCELKIPEKLMRVAMIAILNQVLDRNDAYHAKTIEFLQILNKESKLSDSAALESFKSIVNGMNEKEKTIPKITSIVASLLARAVAGNLCNLPDIANFTENGQHYPLFLLVLQHLHKQLGKQPLQELFNKSKVDLMSSLPECDRTKDRMAEILEDRNLNFLYPLLRVQAELWKQIQTDANPQQFYKWIKENVEPSCYAEQGFIVAILTVLFKYIHQETENLKDDEERVEKETEILTKYCPVLNAFLNGNNDLQLTAVYAIQVYWYNIGYPKGVLLRWFRAINELNVIEDDAFLRYKEDLTDIYPGKGTALFQVSQWLKWLEEAEDVDDDEED</sequence>
<organism evidence="17 18">
    <name type="scientific">Anopheles minimus</name>
    <dbReference type="NCBI Taxonomy" id="112268"/>
    <lineage>
        <taxon>Eukaryota</taxon>
        <taxon>Metazoa</taxon>
        <taxon>Ecdysozoa</taxon>
        <taxon>Arthropoda</taxon>
        <taxon>Hexapoda</taxon>
        <taxon>Insecta</taxon>
        <taxon>Pterygota</taxon>
        <taxon>Neoptera</taxon>
        <taxon>Endopterygota</taxon>
        <taxon>Diptera</taxon>
        <taxon>Nematocera</taxon>
        <taxon>Culicoidea</taxon>
        <taxon>Culicidae</taxon>
        <taxon>Anophelinae</taxon>
        <taxon>Anopheles</taxon>
    </lineage>
</organism>
<evidence type="ECO:0000256" key="8">
    <source>
        <dbReference type="ARBA" id="ARBA00022845"/>
    </source>
</evidence>
<keyword evidence="8" id="KW-0810">Translation regulation</keyword>
<keyword evidence="7" id="KW-0832">Ubl conjugation</keyword>
<dbReference type="CDD" id="cd11559">
    <property type="entry name" value="W2_eIF4G1_like"/>
    <property type="match status" value="1"/>
</dbReference>
<dbReference type="Gene3D" id="1.25.40.180">
    <property type="match status" value="3"/>
</dbReference>
<evidence type="ECO:0000256" key="7">
    <source>
        <dbReference type="ARBA" id="ARBA00022843"/>
    </source>
</evidence>
<dbReference type="PANTHER" id="PTHR23253:SF9">
    <property type="entry name" value="EUKARYOTIC TRANSLATION INITIATION FACTOR 4 GAMMA 2"/>
    <property type="match status" value="1"/>
</dbReference>
<feature type="compositionally biased region" description="Basic and acidic residues" evidence="14">
    <location>
        <begin position="658"/>
        <end position="672"/>
    </location>
</feature>
<keyword evidence="10" id="KW-0007">Acetylation</keyword>
<dbReference type="PROSITE" id="PS51363">
    <property type="entry name" value="W2"/>
    <property type="match status" value="1"/>
</dbReference>
<evidence type="ECO:0000259" key="16">
    <source>
        <dbReference type="PROSITE" id="PS51366"/>
    </source>
</evidence>
<comment type="function">
    <text evidence="11">Appears to play a role in the switch from cap-dependent to IRES-mediated translation during mitosis, apoptosis and viral infection. Cleaved by some caspases and viral proteases.</text>
</comment>
<dbReference type="GO" id="GO:0006417">
    <property type="term" value="P:regulation of translation"/>
    <property type="evidence" value="ECO:0007669"/>
    <property type="project" value="UniProtKB-KW"/>
</dbReference>
<feature type="domain" description="W2" evidence="15">
    <location>
        <begin position="991"/>
        <end position="1171"/>
    </location>
</feature>
<feature type="compositionally biased region" description="Basic and acidic residues" evidence="14">
    <location>
        <begin position="757"/>
        <end position="774"/>
    </location>
</feature>
<dbReference type="AlphaFoldDB" id="A0A182WAQ6"/>
<dbReference type="PANTHER" id="PTHR23253">
    <property type="entry name" value="EUKARYOTIC TRANSLATION INITIATION FACTOR 4 GAMMA"/>
    <property type="match status" value="1"/>
</dbReference>
<dbReference type="GO" id="GO:0016281">
    <property type="term" value="C:eukaryotic translation initiation factor 4F complex"/>
    <property type="evidence" value="ECO:0007669"/>
    <property type="project" value="TreeGrafter"/>
</dbReference>
<feature type="compositionally biased region" description="Gly residues" evidence="14">
    <location>
        <begin position="270"/>
        <end position="279"/>
    </location>
</feature>
<dbReference type="InterPro" id="IPR003890">
    <property type="entry name" value="MIF4G-like_typ-3"/>
</dbReference>
<evidence type="ECO:0000256" key="3">
    <source>
        <dbReference type="ARBA" id="ARBA00022491"/>
    </source>
</evidence>
<evidence type="ECO:0000256" key="2">
    <source>
        <dbReference type="ARBA" id="ARBA00022481"/>
    </source>
</evidence>
<feature type="compositionally biased region" description="Basic and acidic residues" evidence="14">
    <location>
        <begin position="205"/>
        <end position="217"/>
    </location>
</feature>
<feature type="compositionally biased region" description="Low complexity" evidence="14">
    <location>
        <begin position="280"/>
        <end position="298"/>
    </location>
</feature>
<feature type="region of interest" description="Disordered" evidence="14">
    <location>
        <begin position="655"/>
        <end position="677"/>
    </location>
</feature>
<evidence type="ECO:0000256" key="9">
    <source>
        <dbReference type="ARBA" id="ARBA00022917"/>
    </source>
</evidence>
<dbReference type="GO" id="GO:0003729">
    <property type="term" value="F:mRNA binding"/>
    <property type="evidence" value="ECO:0007669"/>
    <property type="project" value="TreeGrafter"/>
</dbReference>
<feature type="region of interest" description="Disordered" evidence="14">
    <location>
        <begin position="190"/>
        <end position="217"/>
    </location>
</feature>
<feature type="region of interest" description="Disordered" evidence="14">
    <location>
        <begin position="425"/>
        <end position="559"/>
    </location>
</feature>
<dbReference type="SMART" id="SM00515">
    <property type="entry name" value="eIF5C"/>
    <property type="match status" value="1"/>
</dbReference>
<keyword evidence="4" id="KW-1017">Isopeptide bond</keyword>
<dbReference type="FunFam" id="1.25.40.180:FF:000064">
    <property type="entry name" value="Translation initiation factor 4G"/>
    <property type="match status" value="1"/>
</dbReference>
<evidence type="ECO:0000256" key="11">
    <source>
        <dbReference type="ARBA" id="ARBA00037759"/>
    </source>
</evidence>
<evidence type="ECO:0000313" key="17">
    <source>
        <dbReference type="EnsemblMetazoa" id="AMIN007434-PA"/>
    </source>
</evidence>
<keyword evidence="2" id="KW-0488">Methylation</keyword>
<evidence type="ECO:0000256" key="5">
    <source>
        <dbReference type="ARBA" id="ARBA00022540"/>
    </source>
</evidence>
<dbReference type="STRING" id="112268.A0A182WAQ6"/>
<evidence type="ECO:0000256" key="10">
    <source>
        <dbReference type="ARBA" id="ARBA00022990"/>
    </source>
</evidence>
<feature type="compositionally biased region" description="Basic and acidic residues" evidence="14">
    <location>
        <begin position="799"/>
        <end position="809"/>
    </location>
</feature>
<feature type="compositionally biased region" description="Low complexity" evidence="14">
    <location>
        <begin position="480"/>
        <end position="497"/>
    </location>
</feature>
<feature type="compositionally biased region" description="Basic and acidic residues" evidence="14">
    <location>
        <begin position="547"/>
        <end position="558"/>
    </location>
</feature>
<dbReference type="SMART" id="SM00543">
    <property type="entry name" value="MIF4G"/>
    <property type="match status" value="1"/>
</dbReference>
<evidence type="ECO:0000259" key="15">
    <source>
        <dbReference type="PROSITE" id="PS51363"/>
    </source>
</evidence>
<dbReference type="InterPro" id="IPR003891">
    <property type="entry name" value="Initiation_fac_eIF4g_MI"/>
</dbReference>
<evidence type="ECO:0000313" key="18">
    <source>
        <dbReference type="Proteomes" id="UP000075920"/>
    </source>
</evidence>
<dbReference type="Pfam" id="PF02020">
    <property type="entry name" value="W2"/>
    <property type="match status" value="1"/>
</dbReference>
<name>A0A182WAQ6_9DIPT</name>
<feature type="compositionally biased region" description="Basic residues" evidence="14">
    <location>
        <begin position="299"/>
        <end position="308"/>
    </location>
</feature>
<dbReference type="GO" id="GO:0003743">
    <property type="term" value="F:translation initiation factor activity"/>
    <property type="evidence" value="ECO:0007669"/>
    <property type="project" value="UniProtKB-KW"/>
</dbReference>
<evidence type="ECO:0000256" key="13">
    <source>
        <dbReference type="ARBA" id="ARBA00046720"/>
    </source>
</evidence>
<dbReference type="SUPFAM" id="SSF48371">
    <property type="entry name" value="ARM repeat"/>
    <property type="match status" value="3"/>
</dbReference>
<feature type="compositionally biased region" description="Low complexity" evidence="14">
    <location>
        <begin position="777"/>
        <end position="793"/>
    </location>
</feature>
<comment type="subunit">
    <text evidence="13">Interacts with the serine/threonine protein kinases MKNK1 and MKNK2. Binds EIF4A and EIF3. Interacts with MIF4GD. Interacts with DAZAP2.</text>
</comment>
<feature type="compositionally biased region" description="Polar residues" evidence="14">
    <location>
        <begin position="502"/>
        <end position="515"/>
    </location>
</feature>
<reference evidence="18" key="1">
    <citation type="submission" date="2013-03" db="EMBL/GenBank/DDBJ databases">
        <title>The Genome Sequence of Anopheles minimus MINIMUS1.</title>
        <authorList>
            <consortium name="The Broad Institute Genomics Platform"/>
            <person name="Neafsey D.E."/>
            <person name="Walton C."/>
            <person name="Walker B."/>
            <person name="Young S.K."/>
            <person name="Zeng Q."/>
            <person name="Gargeya S."/>
            <person name="Fitzgerald M."/>
            <person name="Haas B."/>
            <person name="Abouelleil A."/>
            <person name="Allen A.W."/>
            <person name="Alvarado L."/>
            <person name="Arachchi H.M."/>
            <person name="Berlin A.M."/>
            <person name="Chapman S.B."/>
            <person name="Gainer-Dewar J."/>
            <person name="Goldberg J."/>
            <person name="Griggs A."/>
            <person name="Gujja S."/>
            <person name="Hansen M."/>
            <person name="Howarth C."/>
            <person name="Imamovic A."/>
            <person name="Ireland A."/>
            <person name="Larimer J."/>
            <person name="McCowan C."/>
            <person name="Murphy C."/>
            <person name="Pearson M."/>
            <person name="Poon T.W."/>
            <person name="Priest M."/>
            <person name="Roberts A."/>
            <person name="Saif S."/>
            <person name="Shea T."/>
            <person name="Sisk P."/>
            <person name="Sykes S."/>
            <person name="Wortman J."/>
            <person name="Nusbaum C."/>
            <person name="Birren B."/>
        </authorList>
    </citation>
    <scope>NUCLEOTIDE SEQUENCE [LARGE SCALE GENOMIC DNA]</scope>
    <source>
        <strain evidence="18">MINIMUS1</strain>
    </source>
</reference>
<dbReference type="Pfam" id="PF02854">
    <property type="entry name" value="MIF4G"/>
    <property type="match status" value="1"/>
</dbReference>
<evidence type="ECO:0000256" key="12">
    <source>
        <dbReference type="ARBA" id="ARBA00040449"/>
    </source>
</evidence>
<reference evidence="17" key="2">
    <citation type="submission" date="2020-05" db="UniProtKB">
        <authorList>
            <consortium name="EnsemblMetazoa"/>
        </authorList>
    </citation>
    <scope>IDENTIFICATION</scope>
    <source>
        <strain evidence="17">MINIMUS1</strain>
    </source>
</reference>
<feature type="domain" description="MI" evidence="16">
    <location>
        <begin position="816"/>
        <end position="941"/>
    </location>
</feature>
<feature type="region of interest" description="Disordered" evidence="14">
    <location>
        <begin position="250"/>
        <end position="330"/>
    </location>
</feature>
<dbReference type="PROSITE" id="PS51366">
    <property type="entry name" value="MI"/>
    <property type="match status" value="1"/>
</dbReference>
<accession>A0A182WAQ6</accession>
<keyword evidence="6" id="KW-0597">Phosphoprotein</keyword>
<dbReference type="InterPro" id="IPR016024">
    <property type="entry name" value="ARM-type_fold"/>
</dbReference>
<feature type="region of interest" description="Disordered" evidence="14">
    <location>
        <begin position="757"/>
        <end position="822"/>
    </location>
</feature>
<keyword evidence="9" id="KW-0648">Protein biosynthesis</keyword>
<keyword evidence="18" id="KW-1185">Reference proteome</keyword>
<feature type="region of interest" description="Disordered" evidence="14">
    <location>
        <begin position="378"/>
        <end position="407"/>
    </location>
</feature>
<dbReference type="EnsemblMetazoa" id="AMIN007434-RA">
    <property type="protein sequence ID" value="AMIN007434-PA"/>
    <property type="gene ID" value="AMIN007434"/>
</dbReference>
<dbReference type="Proteomes" id="UP000075920">
    <property type="component" value="Unassembled WGS sequence"/>
</dbReference>